<name>A0A977KAQ8_9CREN</name>
<sequence>MKGLLLKYFGKVTKDHNLGKLFGLLIKELVKVGMDTEELYEFSRNKRSYLQMLEEAYYLGRA</sequence>
<protein>
    <recommendedName>
        <fullName evidence="1">HEPN domain-containing protein</fullName>
    </recommendedName>
</protein>
<gene>
    <name evidence="2" type="ORF">IPA_02110</name>
</gene>
<proteinExistence type="predicted"/>
<dbReference type="Pfam" id="PF05168">
    <property type="entry name" value="HEPN"/>
    <property type="match status" value="1"/>
</dbReference>
<organism evidence="2 3">
    <name type="scientific">Ignicoccus pacificus DSM 13166</name>
    <dbReference type="NCBI Taxonomy" id="940294"/>
    <lineage>
        <taxon>Archaea</taxon>
        <taxon>Thermoproteota</taxon>
        <taxon>Thermoprotei</taxon>
        <taxon>Desulfurococcales</taxon>
        <taxon>Desulfurococcaceae</taxon>
        <taxon>Ignicoccus</taxon>
    </lineage>
</organism>
<accession>A0A977KAQ8</accession>
<dbReference type="KEGG" id="ipc:IPA_02110"/>
<dbReference type="EMBL" id="CP006868">
    <property type="protein sequence ID" value="UXD22146.1"/>
    <property type="molecule type" value="Genomic_DNA"/>
</dbReference>
<dbReference type="Proteomes" id="UP001063698">
    <property type="component" value="Chromosome"/>
</dbReference>
<evidence type="ECO:0000259" key="1">
    <source>
        <dbReference type="Pfam" id="PF05168"/>
    </source>
</evidence>
<evidence type="ECO:0000313" key="3">
    <source>
        <dbReference type="Proteomes" id="UP001063698"/>
    </source>
</evidence>
<keyword evidence="3" id="KW-1185">Reference proteome</keyword>
<feature type="domain" description="HEPN" evidence="1">
    <location>
        <begin position="2"/>
        <end position="61"/>
    </location>
</feature>
<reference evidence="2" key="1">
    <citation type="submission" date="2013-11" db="EMBL/GenBank/DDBJ databases">
        <title>Comparative genomics of Ignicoccus.</title>
        <authorList>
            <person name="Podar M."/>
        </authorList>
    </citation>
    <scope>NUCLEOTIDE SEQUENCE</scope>
    <source>
        <strain evidence="2">DSM 13166</strain>
    </source>
</reference>
<dbReference type="InterPro" id="IPR007842">
    <property type="entry name" value="HEPN_dom"/>
</dbReference>
<dbReference type="AlphaFoldDB" id="A0A977KAQ8"/>
<evidence type="ECO:0000313" key="2">
    <source>
        <dbReference type="EMBL" id="UXD22146.1"/>
    </source>
</evidence>